<accession>A0AAD6TS29</accession>
<evidence type="ECO:0000313" key="5">
    <source>
        <dbReference type="Proteomes" id="UP001222325"/>
    </source>
</evidence>
<keyword evidence="5" id="KW-1185">Reference proteome</keyword>
<keyword evidence="1" id="KW-0862">Zinc</keyword>
<evidence type="ECO:0000256" key="2">
    <source>
        <dbReference type="SAM" id="MobiDB-lite"/>
    </source>
</evidence>
<dbReference type="EMBL" id="JARJCN010000086">
    <property type="protein sequence ID" value="KAJ7076000.1"/>
    <property type="molecule type" value="Genomic_DNA"/>
</dbReference>
<feature type="compositionally biased region" description="Polar residues" evidence="2">
    <location>
        <begin position="393"/>
        <end position="406"/>
    </location>
</feature>
<feature type="region of interest" description="Disordered" evidence="2">
    <location>
        <begin position="363"/>
        <end position="461"/>
    </location>
</feature>
<protein>
    <recommendedName>
        <fullName evidence="3">C2H2-type domain-containing protein</fullName>
    </recommendedName>
</protein>
<gene>
    <name evidence="4" type="ORF">B0H15DRAFT_865104</name>
</gene>
<dbReference type="InterPro" id="IPR013087">
    <property type="entry name" value="Znf_C2H2_type"/>
</dbReference>
<reference evidence="4" key="1">
    <citation type="submission" date="2023-03" db="EMBL/GenBank/DDBJ databases">
        <title>Massive genome expansion in bonnet fungi (Mycena s.s.) driven by repeated elements and novel gene families across ecological guilds.</title>
        <authorList>
            <consortium name="Lawrence Berkeley National Laboratory"/>
            <person name="Harder C.B."/>
            <person name="Miyauchi S."/>
            <person name="Viragh M."/>
            <person name="Kuo A."/>
            <person name="Thoen E."/>
            <person name="Andreopoulos B."/>
            <person name="Lu D."/>
            <person name="Skrede I."/>
            <person name="Drula E."/>
            <person name="Henrissat B."/>
            <person name="Morin E."/>
            <person name="Kohler A."/>
            <person name="Barry K."/>
            <person name="LaButti K."/>
            <person name="Morin E."/>
            <person name="Salamov A."/>
            <person name="Lipzen A."/>
            <person name="Mereny Z."/>
            <person name="Hegedus B."/>
            <person name="Baldrian P."/>
            <person name="Stursova M."/>
            <person name="Weitz H."/>
            <person name="Taylor A."/>
            <person name="Grigoriev I.V."/>
            <person name="Nagy L.G."/>
            <person name="Martin F."/>
            <person name="Kauserud H."/>
        </authorList>
    </citation>
    <scope>NUCLEOTIDE SEQUENCE</scope>
    <source>
        <strain evidence="4">CBHHK173m</strain>
    </source>
</reference>
<comment type="caution">
    <text evidence="4">The sequence shown here is derived from an EMBL/GenBank/DDBJ whole genome shotgun (WGS) entry which is preliminary data.</text>
</comment>
<dbReference type="PROSITE" id="PS50157">
    <property type="entry name" value="ZINC_FINGER_C2H2_2"/>
    <property type="match status" value="1"/>
</dbReference>
<dbReference type="GO" id="GO:0008270">
    <property type="term" value="F:zinc ion binding"/>
    <property type="evidence" value="ECO:0007669"/>
    <property type="project" value="UniProtKB-KW"/>
</dbReference>
<feature type="compositionally biased region" description="Basic and acidic residues" evidence="2">
    <location>
        <begin position="156"/>
        <end position="165"/>
    </location>
</feature>
<keyword evidence="1" id="KW-0479">Metal-binding</keyword>
<evidence type="ECO:0000259" key="3">
    <source>
        <dbReference type="PROSITE" id="PS50157"/>
    </source>
</evidence>
<dbReference type="AlphaFoldDB" id="A0AAD6TS29"/>
<keyword evidence="1" id="KW-0863">Zinc-finger</keyword>
<dbReference type="Proteomes" id="UP001222325">
    <property type="component" value="Unassembled WGS sequence"/>
</dbReference>
<feature type="compositionally biased region" description="Low complexity" evidence="2">
    <location>
        <begin position="448"/>
        <end position="460"/>
    </location>
</feature>
<sequence length="540" mass="57937">MPSPATPSSNPVPARATPLVGALLSEPVSGPVHTYAGFAERAEAIERWRHGVPTEKHGLDAPMLQDHAPFSPHPNKVPVQKLTTLSAINMLQPLVQHNGFEFKPKFSVADAVQAVVDALAREKQIELERLKKLKKKESEKDATAQKADPLPQTPSAHKEEADNSPKTEPLPHISPIQPVWRQDNHDSPWNLRISDNPPTVNPRHLLLVPASSTAPRIIPPLKSAACSIPPIVIPAPGTTRRQLPAQRRQPRVQRASKEQCPVQPAPHKPALIAHLEDGGLLSREPLRTPPAFPSPQPTSALFTELRSGTKRKARSPSAAPPRPQKKVRAAGPLQLLDSNQLLVFALTSPPVVDASSECVVVSSSANKCKAGSLPAPPRRPLRNARGTGPIQPIDSNQPPASTSTSPPVMAAPSQGPAVSSNGTKRKARGPPAAPPLRKKARTSGPRQPVESNEPSSSAPPVVSPPIVCGLSGCSVVLGNNIELLLHQQQHAQWHLPFRCPGCPMVFAERPDLDAHVAVCAGERARLAQRKLMSFWTQIGS</sequence>
<feature type="domain" description="C2H2-type" evidence="3">
    <location>
        <begin position="497"/>
        <end position="524"/>
    </location>
</feature>
<evidence type="ECO:0000256" key="1">
    <source>
        <dbReference type="PROSITE-ProRule" id="PRU00042"/>
    </source>
</evidence>
<feature type="region of interest" description="Disordered" evidence="2">
    <location>
        <begin position="235"/>
        <end position="267"/>
    </location>
</feature>
<name>A0AAD6TS29_9AGAR</name>
<organism evidence="4 5">
    <name type="scientific">Mycena belliarum</name>
    <dbReference type="NCBI Taxonomy" id="1033014"/>
    <lineage>
        <taxon>Eukaryota</taxon>
        <taxon>Fungi</taxon>
        <taxon>Dikarya</taxon>
        <taxon>Basidiomycota</taxon>
        <taxon>Agaricomycotina</taxon>
        <taxon>Agaricomycetes</taxon>
        <taxon>Agaricomycetidae</taxon>
        <taxon>Agaricales</taxon>
        <taxon>Marasmiineae</taxon>
        <taxon>Mycenaceae</taxon>
        <taxon>Mycena</taxon>
    </lineage>
</organism>
<feature type="region of interest" description="Disordered" evidence="2">
    <location>
        <begin position="306"/>
        <end position="327"/>
    </location>
</feature>
<evidence type="ECO:0000313" key="4">
    <source>
        <dbReference type="EMBL" id="KAJ7076000.1"/>
    </source>
</evidence>
<feature type="region of interest" description="Disordered" evidence="2">
    <location>
        <begin position="135"/>
        <end position="183"/>
    </location>
</feature>
<proteinExistence type="predicted"/>